<evidence type="ECO:0000256" key="2">
    <source>
        <dbReference type="ARBA" id="ARBA00023319"/>
    </source>
</evidence>
<keyword evidence="7" id="KW-1185">Reference proteome</keyword>
<dbReference type="PROSITE" id="PS50853">
    <property type="entry name" value="FN3"/>
    <property type="match status" value="4"/>
</dbReference>
<evidence type="ECO:0000259" key="5">
    <source>
        <dbReference type="PROSITE" id="PS50853"/>
    </source>
</evidence>
<feature type="compositionally biased region" description="Basic and acidic residues" evidence="3">
    <location>
        <begin position="1250"/>
        <end position="1267"/>
    </location>
</feature>
<feature type="domain" description="Ig-like" evidence="4">
    <location>
        <begin position="211"/>
        <end position="298"/>
    </location>
</feature>
<organism evidence="7 8">
    <name type="scientific">Heligmosomoides polygyrus</name>
    <name type="common">Parasitic roundworm</name>
    <dbReference type="NCBI Taxonomy" id="6339"/>
    <lineage>
        <taxon>Eukaryota</taxon>
        <taxon>Metazoa</taxon>
        <taxon>Ecdysozoa</taxon>
        <taxon>Nematoda</taxon>
        <taxon>Chromadorea</taxon>
        <taxon>Rhabditida</taxon>
        <taxon>Rhabditina</taxon>
        <taxon>Rhabditomorpha</taxon>
        <taxon>Strongyloidea</taxon>
        <taxon>Heligmosomidae</taxon>
        <taxon>Heligmosomoides</taxon>
    </lineage>
</organism>
<feature type="region of interest" description="Disordered" evidence="3">
    <location>
        <begin position="805"/>
        <end position="824"/>
    </location>
</feature>
<dbReference type="FunFam" id="2.60.40.10:FF:000107">
    <property type="entry name" value="Myosin, light chain kinase a"/>
    <property type="match status" value="1"/>
</dbReference>
<dbReference type="EMBL" id="UZAH01001943">
    <property type="protein sequence ID" value="VDO20492.1"/>
    <property type="molecule type" value="Genomic_DNA"/>
</dbReference>
<dbReference type="Pfam" id="PF00041">
    <property type="entry name" value="fn3"/>
    <property type="match status" value="4"/>
</dbReference>
<feature type="compositionally biased region" description="Basic and acidic residues" evidence="3">
    <location>
        <begin position="691"/>
        <end position="751"/>
    </location>
</feature>
<evidence type="ECO:0000256" key="1">
    <source>
        <dbReference type="ARBA" id="ARBA00022737"/>
    </source>
</evidence>
<dbReference type="SUPFAM" id="SSF48726">
    <property type="entry name" value="Immunoglobulin"/>
    <property type="match status" value="6"/>
</dbReference>
<feature type="domain" description="Fibronectin type-III" evidence="5">
    <location>
        <begin position="1610"/>
        <end position="1704"/>
    </location>
</feature>
<dbReference type="PANTHER" id="PTHR14340:SF9">
    <property type="entry name" value="FIBRONECTIN TYPE-III DOMAIN-CONTAINING PROTEIN"/>
    <property type="match status" value="1"/>
</dbReference>
<dbReference type="SUPFAM" id="SSF49265">
    <property type="entry name" value="Fibronectin type III"/>
    <property type="match status" value="2"/>
</dbReference>
<feature type="domain" description="Ig-like" evidence="4">
    <location>
        <begin position="1425"/>
        <end position="1499"/>
    </location>
</feature>
<dbReference type="InterPro" id="IPR036116">
    <property type="entry name" value="FN3_sf"/>
</dbReference>
<proteinExistence type="predicted"/>
<gene>
    <name evidence="6" type="ORF">HPBE_LOCUS1654</name>
</gene>
<feature type="region of interest" description="Disordered" evidence="3">
    <location>
        <begin position="474"/>
        <end position="766"/>
    </location>
</feature>
<accession>A0A183F662</accession>
<dbReference type="Gene3D" id="2.60.40.10">
    <property type="entry name" value="Immunoglobulins"/>
    <property type="match status" value="10"/>
</dbReference>
<feature type="region of interest" description="Disordered" evidence="3">
    <location>
        <begin position="836"/>
        <end position="1235"/>
    </location>
</feature>
<dbReference type="WBParaSite" id="HPBE_0000165401-mRNA-1">
    <property type="protein sequence ID" value="HPBE_0000165401-mRNA-1"/>
    <property type="gene ID" value="HPBE_0000165401"/>
</dbReference>
<reference evidence="8" key="2">
    <citation type="submission" date="2019-09" db="UniProtKB">
        <authorList>
            <consortium name="WormBaseParasite"/>
        </authorList>
    </citation>
    <scope>IDENTIFICATION</scope>
</reference>
<dbReference type="CDD" id="cd00063">
    <property type="entry name" value="FN3"/>
    <property type="match status" value="4"/>
</dbReference>
<feature type="domain" description="Ig-like" evidence="4">
    <location>
        <begin position="2003"/>
        <end position="2087"/>
    </location>
</feature>
<dbReference type="InterPro" id="IPR013783">
    <property type="entry name" value="Ig-like_fold"/>
</dbReference>
<dbReference type="InterPro" id="IPR013098">
    <property type="entry name" value="Ig_I-set"/>
</dbReference>
<dbReference type="InterPro" id="IPR003598">
    <property type="entry name" value="Ig_sub2"/>
</dbReference>
<feature type="domain" description="Fibronectin type-III" evidence="5">
    <location>
        <begin position="394"/>
        <end position="488"/>
    </location>
</feature>
<evidence type="ECO:0000313" key="6">
    <source>
        <dbReference type="EMBL" id="VDO20492.1"/>
    </source>
</evidence>
<dbReference type="InterPro" id="IPR003961">
    <property type="entry name" value="FN3_dom"/>
</dbReference>
<feature type="compositionally biased region" description="Basic and acidic residues" evidence="3">
    <location>
        <begin position="849"/>
        <end position="866"/>
    </location>
</feature>
<dbReference type="InterPro" id="IPR036179">
    <property type="entry name" value="Ig-like_dom_sf"/>
</dbReference>
<feature type="domain" description="Fibronectin type-III" evidence="5">
    <location>
        <begin position="1710"/>
        <end position="1806"/>
    </location>
</feature>
<sequence>PKEEAKPKEEEKPKEKAEKKKEEVKTKEEAKPKEEEKPKEKAEKKKEEVKPKEEAKPKEEEKPKEKAEKKKEEVKPKEEAKPKEEEKPKEKAEKKKEEAKPKEEMKPVEEAKPKEEEKRKDEVQKKIEEAKEDLKLLEEAMPKEEEKPKAVDDKGRKTNEEQLTKEVKLEHDGLVIENEKPARGTEQDEKPQQLKERYSPTREDISTLQGPIIVQHPESKLINAPDKTAVFSCRFSRPVGSVKWYHNDRELWSQKQKIVIETDSSVSKLVIRSIDHRDIGHYFVVVDDEEKSDKAELLYRVQPQLTYDGPTEPIAAGKHFDFTVAFIGYPPPSLEMLLDDDDLKLFADVETYDDFVSVRVKNVKKTCTVKITARNEHGEQSLSIPVVVFDVPSAPLNVTASSVSCSTATISWNTPQLSNGSDIVEYCVERKSVGYSRWRTVGHVPAGQLSFTTNDLFPNDLYAFRVSAVNSIGQGAPSKPVDVETPDEKEGDEPAGVDDLESAATTAEKTDIEIEIDEDIGKDEIEVEKEKETSLEKTDKEAELEQKDEELKLEQMLAVEERKKKEEDKDMKEEVKLENMEKDSKPKENKDETPEGKSRTGDSIKKDEKKVSNKKKEKLMVEENEKLKSQEIKEEVHPQAAPKPKEEIKIEYEVPEKKEKKETTEEMEPADKKDDLKLGDEVKSKRKVKRSEREREDGKKEEAPAQENKEVKQEEKKEVLKPEEKAKPKGKVRKEDTKDDQKEKKASERQAEALVGEDDGVHAGEAITKKKKIPKAIVIPDEISSRFGEPSTLLSETNITTKITAREGSAEAVSPLKQPQSESIAMKVDSASKILSRVGTPDSDAVEFSFKRRSETPELGKEEVSLRLKVPGRGRDRQGLPPSPASRAGSPQEIAEPLESQTVIVDEPERAPEKDKSEEKAKAKELKRDEKKPEEGTKRVRNKEEEDKKEDLKPKLEGEAKEKARKDESSNAVKEQERLEKKPEIKDESKEQFKKKEKKPEEDKKVVKPGDKKVELKTNEKAELEEKDSKGESDRKKEDEELEEKKAQQKAKVKVRKDEKPDEEKKKVKLEDKEEDVKPKEKAELEEKDKKDEADEKKGEDEKREKKHEEDADAKYKAKKDEKKPKREEKKLKSEDKMKKLEVNEKAEPERKIREDEMAREKKEGEKPKDGKLEQKEAPKEEIKKVDIEGAKEAEGYNDEVEREKEQKAKSGKATVAEETKPEEKSKTRGGEIDGEAVQGITIAITDAQQMKHDLQDDALSGDKSDMSAEVPTRRKSRTPKPEQTIMEGEVLNVISRERTPYDEETQSSRSSRRSSGASSVESYTISRRRMRKGGFISTPGSEVLALRGDTVRLECELVNENDEVEWFINGLSQLDEPRSTEDSSGPLRGLTIRDLKPEDTGMVIEVRLGESSTSTKITVEETSPEITSRLERKTIGKEGETVQLVIELDHPAKEVTWTKDNELLSDSGRYSITTDGNICRLTIRNAEFNDSGQFVVTADGSKCYTYLVVFGKPRILPSTNMALEIERDENVMLSVGFECQNEPDVTVLLNGSLLREDAKTHIDIHENSVKFCKRQATKADSGEYTVKLSNEFGEATEVFNVKVKDVPGPPSSISVDEIESDCITISWEKPMDDGGQPVIAYLIEKKEDGRRTFHKVAQVSASRTSFAVDDLEMVTGYRLRVAAVNKYGVGAPVETPVVTTGSPFKAPQITEKPTISNVTNDSCVLLWSKPSDDGGSPIYGYDVYSRKNGSEWTRLNDEFVFVERYVVHDLRPGVAYEFKVEAMNEAGMKSSSNTPSETLLLTQPPSRPSTIPSLPQITITGDDSVKIEWDSCDVGTSTEYTVCYKSEGSSLWTEINTTTNCCSIDGLKEGVSYVFKVALRNEGGVGDFSEETQPVKVTPTVPPVIIKPLRSVSVPKKRALQLECHSNAEPAPEYIWYKEGKEIFPQDANTEVINEGYMSVLKIHCVDSSDGGSYTCEVVNKHGSSKSTATVTITDVRCHFESSFSEYIEVTEGQDIELVCTLSDEEGVVTWCKDGKKLNEGDRVLITADGYKRALKILAVSNNDSGSYRCETSDGRSRTEGELLVKGKISSFQKKK</sequence>
<dbReference type="SMART" id="SM00409">
    <property type="entry name" value="IG"/>
    <property type="match status" value="6"/>
</dbReference>
<dbReference type="PROSITE" id="PS50835">
    <property type="entry name" value="IG_LIKE"/>
    <property type="match status" value="5"/>
</dbReference>
<keyword evidence="2" id="KW-0393">Immunoglobulin domain</keyword>
<dbReference type="InterPro" id="IPR007110">
    <property type="entry name" value="Ig-like_dom"/>
</dbReference>
<feature type="region of interest" description="Disordered" evidence="3">
    <location>
        <begin position="177"/>
        <end position="202"/>
    </location>
</feature>
<reference evidence="6 7" key="1">
    <citation type="submission" date="2018-11" db="EMBL/GenBank/DDBJ databases">
        <authorList>
            <consortium name="Pathogen Informatics"/>
        </authorList>
    </citation>
    <scope>NUCLEOTIDE SEQUENCE [LARGE SCALE GENOMIC DNA]</scope>
</reference>
<keyword evidence="1" id="KW-0677">Repeat</keyword>
<protein>
    <submittedName>
        <fullName evidence="8">Fibronectin type-III domain-containing protein</fullName>
    </submittedName>
</protein>
<evidence type="ECO:0000313" key="7">
    <source>
        <dbReference type="Proteomes" id="UP000050761"/>
    </source>
</evidence>
<evidence type="ECO:0000256" key="3">
    <source>
        <dbReference type="SAM" id="MobiDB-lite"/>
    </source>
</evidence>
<feature type="region of interest" description="Disordered" evidence="3">
    <location>
        <begin position="1789"/>
        <end position="1815"/>
    </location>
</feature>
<dbReference type="SMART" id="SM00408">
    <property type="entry name" value="IGc2"/>
    <property type="match status" value="5"/>
</dbReference>
<evidence type="ECO:0000313" key="8">
    <source>
        <dbReference type="WBParaSite" id="HPBE_0000165401-mRNA-1"/>
    </source>
</evidence>
<feature type="region of interest" description="Disordered" evidence="3">
    <location>
        <begin position="1249"/>
        <end position="1325"/>
    </location>
</feature>
<feature type="compositionally biased region" description="Low complexity" evidence="3">
    <location>
        <begin position="1308"/>
        <end position="1323"/>
    </location>
</feature>
<feature type="compositionally biased region" description="Acidic residues" evidence="3">
    <location>
        <begin position="484"/>
        <end position="501"/>
    </location>
</feature>
<feature type="compositionally biased region" description="Basic and acidic residues" evidence="3">
    <location>
        <begin position="907"/>
        <end position="1047"/>
    </location>
</feature>
<dbReference type="InterPro" id="IPR003599">
    <property type="entry name" value="Ig_sub"/>
</dbReference>
<accession>A0A3P7WSB2</accession>
<name>A0A183F662_HELPZ</name>
<dbReference type="Pfam" id="PF07679">
    <property type="entry name" value="I-set"/>
    <property type="match status" value="5"/>
</dbReference>
<feature type="compositionally biased region" description="Basic and acidic residues" evidence="3">
    <location>
        <begin position="618"/>
        <end position="683"/>
    </location>
</feature>
<feature type="compositionally biased region" description="Basic and acidic residues" evidence="3">
    <location>
        <begin position="1216"/>
        <end position="1232"/>
    </location>
</feature>
<feature type="domain" description="Ig-like" evidence="4">
    <location>
        <begin position="1334"/>
        <end position="1402"/>
    </location>
</feature>
<dbReference type="OrthoDB" id="504170at2759"/>
<dbReference type="Proteomes" id="UP000050761">
    <property type="component" value="Unassembled WGS sequence"/>
</dbReference>
<feature type="compositionally biased region" description="Basic and acidic residues" evidence="3">
    <location>
        <begin position="522"/>
        <end position="611"/>
    </location>
</feature>
<dbReference type="CDD" id="cd00096">
    <property type="entry name" value="Ig"/>
    <property type="match status" value="1"/>
</dbReference>
<dbReference type="SMART" id="SM00060">
    <property type="entry name" value="FN3"/>
    <property type="match status" value="4"/>
</dbReference>
<feature type="domain" description="Ig-like" evidence="4">
    <location>
        <begin position="1903"/>
        <end position="1993"/>
    </location>
</feature>
<feature type="compositionally biased region" description="Polar residues" evidence="3">
    <location>
        <begin position="1790"/>
        <end position="1815"/>
    </location>
</feature>
<evidence type="ECO:0000259" key="4">
    <source>
        <dbReference type="PROSITE" id="PS50835"/>
    </source>
</evidence>
<feature type="compositionally biased region" description="Basic and acidic residues" evidence="3">
    <location>
        <begin position="1056"/>
        <end position="1209"/>
    </location>
</feature>
<dbReference type="PANTHER" id="PTHR14340">
    <property type="entry name" value="MICROFIBRIL-ASSOCIATED GLYCOPROTEIN 3"/>
    <property type="match status" value="1"/>
</dbReference>
<feature type="domain" description="Fibronectin type-III" evidence="5">
    <location>
        <begin position="1812"/>
        <end position="1901"/>
    </location>
</feature>
<feature type="region of interest" description="Disordered" evidence="3">
    <location>
        <begin position="1"/>
        <end position="159"/>
    </location>
</feature>